<dbReference type="EMBL" id="JBHLTL010000011">
    <property type="protein sequence ID" value="MFC0590708.1"/>
    <property type="molecule type" value="Genomic_DNA"/>
</dbReference>
<reference evidence="2 3" key="1">
    <citation type="submission" date="2024-09" db="EMBL/GenBank/DDBJ databases">
        <authorList>
            <person name="Sun Q."/>
            <person name="Mori K."/>
        </authorList>
    </citation>
    <scope>NUCLEOTIDE SEQUENCE [LARGE SCALE GENOMIC DNA]</scope>
    <source>
        <strain evidence="2 3">NCAIM B.02537</strain>
    </source>
</reference>
<evidence type="ECO:0000256" key="1">
    <source>
        <dbReference type="SAM" id="SignalP"/>
    </source>
</evidence>
<keyword evidence="3" id="KW-1185">Reference proteome</keyword>
<evidence type="ECO:0000313" key="2">
    <source>
        <dbReference type="EMBL" id="MFC0590708.1"/>
    </source>
</evidence>
<evidence type="ECO:0000313" key="3">
    <source>
        <dbReference type="Proteomes" id="UP001589943"/>
    </source>
</evidence>
<keyword evidence="1" id="KW-0732">Signal</keyword>
<name>A0ABV6PNR0_9SPHN</name>
<proteinExistence type="predicted"/>
<gene>
    <name evidence="2" type="ORF">ACFFF7_14950</name>
</gene>
<accession>A0ABV6PNR0</accession>
<dbReference type="RefSeq" id="WP_379482157.1">
    <property type="nucleotide sequence ID" value="NZ_JBHLTL010000011.1"/>
</dbReference>
<dbReference type="Proteomes" id="UP001589943">
    <property type="component" value="Unassembled WGS sequence"/>
</dbReference>
<organism evidence="2 3">
    <name type="scientific">Novosphingobium aquiterrae</name>
    <dbReference type="NCBI Taxonomy" id="624388"/>
    <lineage>
        <taxon>Bacteria</taxon>
        <taxon>Pseudomonadati</taxon>
        <taxon>Pseudomonadota</taxon>
        <taxon>Alphaproteobacteria</taxon>
        <taxon>Sphingomonadales</taxon>
        <taxon>Sphingomonadaceae</taxon>
        <taxon>Novosphingobium</taxon>
    </lineage>
</organism>
<dbReference type="PROSITE" id="PS51257">
    <property type="entry name" value="PROKAR_LIPOPROTEIN"/>
    <property type="match status" value="1"/>
</dbReference>
<comment type="caution">
    <text evidence="2">The sequence shown here is derived from an EMBL/GenBank/DDBJ whole genome shotgun (WGS) entry which is preliminary data.</text>
</comment>
<sequence length="134" mass="14282">MIGRKQLTLTTAMAATLSGLAACSSEPSWDDGVVADRQTAVCVDQVGTRVDDDRCDNPRYHGSGHGWYYVNRGGRIPYLGDSINDPRFRNSGSRQAIAGSDYVRAPKTANMTRSAAVSRGGFGSSGRFFGGGRS</sequence>
<feature type="signal peptide" evidence="1">
    <location>
        <begin position="1"/>
        <end position="21"/>
    </location>
</feature>
<feature type="chain" id="PRO_5045061525" evidence="1">
    <location>
        <begin position="22"/>
        <end position="134"/>
    </location>
</feature>
<protein>
    <submittedName>
        <fullName evidence="2">Uncharacterized protein</fullName>
    </submittedName>
</protein>